<sequence>MQRVFLRLERFVAGLKTKKGRPGNVEKIVADNATDDEAITEPIYADWDAVLGTHARPGQTAEGVTFTGLDYEGLAVDDRFERIVEGLAALAPEAVHGMGPNARCALYINAYNILCCARVVRAVKSGQRPGSILELSKKPAIWDVIAGNVAGDDLTLNKIEHEILRGGFDEPRLHACVNCASRSCPNLRVQAYRGTHLDSQMNEQMALWLQDKSKGLNCDFKQRPKISRIFLWFESDFKPQGVSAFVAGFVKEADRDKVKRASNKFNYFDYNWNLNEAPAAAA</sequence>
<dbReference type="PANTHER" id="PTHR46361:SF3">
    <property type="entry name" value="ELECTRON CARRIER_ PROTEIN DISULFIDE OXIDOREDUCTASE"/>
    <property type="match status" value="1"/>
</dbReference>
<proteinExistence type="predicted"/>
<dbReference type="EMBL" id="JAQMWT010000029">
    <property type="protein sequence ID" value="KAJ8613366.1"/>
    <property type="molecule type" value="Genomic_DNA"/>
</dbReference>
<dbReference type="AlphaFoldDB" id="A0AAD7XRI9"/>
<organism evidence="2 3">
    <name type="scientific">Chrysophaeum taylorii</name>
    <dbReference type="NCBI Taxonomy" id="2483200"/>
    <lineage>
        <taxon>Eukaryota</taxon>
        <taxon>Sar</taxon>
        <taxon>Stramenopiles</taxon>
        <taxon>Ochrophyta</taxon>
        <taxon>Pelagophyceae</taxon>
        <taxon>Pelagomonadales</taxon>
        <taxon>Pelagomonadaceae</taxon>
        <taxon>Chrysophaeum</taxon>
    </lineage>
</organism>
<feature type="domain" description="DUF547" evidence="1">
    <location>
        <begin position="98"/>
        <end position="206"/>
    </location>
</feature>
<comment type="caution">
    <text evidence="2">The sequence shown here is derived from an EMBL/GenBank/DDBJ whole genome shotgun (WGS) entry which is preliminary data.</text>
</comment>
<reference evidence="2" key="1">
    <citation type="submission" date="2023-01" db="EMBL/GenBank/DDBJ databases">
        <title>Metagenome sequencing of chrysophaentin producing Chrysophaeum taylorii.</title>
        <authorList>
            <person name="Davison J."/>
            <person name="Bewley C."/>
        </authorList>
    </citation>
    <scope>NUCLEOTIDE SEQUENCE</scope>
    <source>
        <strain evidence="2">NIES-1699</strain>
    </source>
</reference>
<name>A0AAD7XRI9_9STRA</name>
<evidence type="ECO:0000259" key="1">
    <source>
        <dbReference type="Pfam" id="PF04784"/>
    </source>
</evidence>
<dbReference type="PANTHER" id="PTHR46361">
    <property type="entry name" value="ELECTRON CARRIER/ PROTEIN DISULFIDE OXIDOREDUCTASE"/>
    <property type="match status" value="1"/>
</dbReference>
<accession>A0AAD7XRI9</accession>
<protein>
    <recommendedName>
        <fullName evidence="1">DUF547 domain-containing protein</fullName>
    </recommendedName>
</protein>
<keyword evidence="3" id="KW-1185">Reference proteome</keyword>
<dbReference type="Pfam" id="PF04784">
    <property type="entry name" value="DUF547"/>
    <property type="match status" value="1"/>
</dbReference>
<evidence type="ECO:0000313" key="2">
    <source>
        <dbReference type="EMBL" id="KAJ8613366.1"/>
    </source>
</evidence>
<evidence type="ECO:0000313" key="3">
    <source>
        <dbReference type="Proteomes" id="UP001230188"/>
    </source>
</evidence>
<dbReference type="InterPro" id="IPR006869">
    <property type="entry name" value="DUF547"/>
</dbReference>
<dbReference type="Proteomes" id="UP001230188">
    <property type="component" value="Unassembled WGS sequence"/>
</dbReference>
<gene>
    <name evidence="2" type="ORF">CTAYLR_002275</name>
</gene>